<dbReference type="PANTHER" id="PTHR23114:SF17">
    <property type="entry name" value="M7GPPPN-MRNA HYDROLASE"/>
    <property type="match status" value="1"/>
</dbReference>
<feature type="region of interest" description="Disordered" evidence="9">
    <location>
        <begin position="706"/>
        <end position="819"/>
    </location>
</feature>
<feature type="region of interest" description="Disordered" evidence="9">
    <location>
        <begin position="599"/>
        <end position="643"/>
    </location>
</feature>
<evidence type="ECO:0000259" key="10">
    <source>
        <dbReference type="PROSITE" id="PS51462"/>
    </source>
</evidence>
<keyword evidence="4" id="KW-0963">Cytoplasm</keyword>
<comment type="similarity">
    <text evidence="3">Belongs to the Nudix hydrolase family. DCP2 subfamily.</text>
</comment>
<dbReference type="GO" id="GO:0000290">
    <property type="term" value="P:deadenylation-dependent decapping of nuclear-transcribed mRNA"/>
    <property type="evidence" value="ECO:0007669"/>
    <property type="project" value="InterPro"/>
</dbReference>
<dbReference type="GO" id="GO:0030145">
    <property type="term" value="F:manganese ion binding"/>
    <property type="evidence" value="ECO:0007669"/>
    <property type="project" value="InterPro"/>
</dbReference>
<evidence type="ECO:0000256" key="9">
    <source>
        <dbReference type="SAM" id="MobiDB-lite"/>
    </source>
</evidence>
<evidence type="ECO:0000256" key="2">
    <source>
        <dbReference type="ARBA" id="ARBA00004496"/>
    </source>
</evidence>
<name>A0A1Y2FQ85_PROLT</name>
<feature type="compositionally biased region" description="Polar residues" evidence="9">
    <location>
        <begin position="804"/>
        <end position="819"/>
    </location>
</feature>
<dbReference type="SUPFAM" id="SSF55811">
    <property type="entry name" value="Nudix"/>
    <property type="match status" value="1"/>
</dbReference>
<dbReference type="OrthoDB" id="18996at2759"/>
<evidence type="ECO:0000256" key="7">
    <source>
        <dbReference type="ARBA" id="ARBA00022884"/>
    </source>
</evidence>
<dbReference type="InterPro" id="IPR007722">
    <property type="entry name" value="DCP2_BoxA"/>
</dbReference>
<dbReference type="Gene3D" id="3.90.79.10">
    <property type="entry name" value="Nucleoside Triphosphate Pyrophosphohydrolase"/>
    <property type="match status" value="1"/>
</dbReference>
<sequence>MNTEELSQLLDVILDDLSARFIINLPEEELSDVTRICFALEQAHWFYEDFFRPQYPALPSVNLRQFTAALFSHCPMLWPFKEQHETAFDDFMKYKIRVPVRGAIMLNHDMTQCVLVRGWKSSAGWGFPKGKIDKDEDDSDCAVREIREECGFDISDLVKSNDFIEMVIKEQQVKLYIVREVPMDTSFEPQTRKEIGKIDWFKLDDLPTYNKEAQRSTNATKKKYYMVAPFLGPLRTWIKRYKKAKKTKASGAEVVVDPVVDVPTLLEDQVSFDESSQALKLLLGISERPEGPVERKAFNDTPSKHDLLAMLQGRSADAPVQEATTPSQFDRAPQISDSMLQHGSPARPPGFSDPRLVQDTMHQPFVGMPQPPPGPNPMFQGHSPQTHYAPPSHAPGMYPPGPPMFVGFPGMPPYPAQHMQPPPFMVVPSGPFAQQMHPMPPPNLHLLQQQHLMGMHPALHPQTPMMHGSPHSAHAGPVQQLSSPQRYAPVLASPQPVRAVPMPVATSSSPSRKTANPNAGSLLAILKPKAPAQAQDESAQEEMLAQENPVVARETGHLDESPVDPLNARPLQIFSSTRVPSHAQSMSLLNLLKSPVPVQPAMQRSAEQVSERMREVNLHSQGSQRQPHAQSTVQGQPAASPSGQQVSLLNLFRSTPPPSIKHLVQPERVNEVASQANQMSQPINGVRPEPAGSQASLLHLFKGPSATAKHDVDADQSWPQPQPKSQDYSAPVQRPQHPQYSPNQYAQQPAQPSQSQHLASLLGALKPPAPPFPAAPVEGSQPAALFSLLKQKPAEQAPPLPPKTHQQSLLALLSPTGNS</sequence>
<dbReference type="InterPro" id="IPR015797">
    <property type="entry name" value="NUDIX_hydrolase-like_dom_sf"/>
</dbReference>
<dbReference type="FunFam" id="3.90.79.10:FF:000003">
    <property type="entry name" value="M7GpppN-mRNA hydrolase isoform 2"/>
    <property type="match status" value="1"/>
</dbReference>
<feature type="compositionally biased region" description="Polar residues" evidence="9">
    <location>
        <begin position="717"/>
        <end position="728"/>
    </location>
</feature>
<dbReference type="GeneID" id="63785257"/>
<evidence type="ECO:0000313" key="12">
    <source>
        <dbReference type="Proteomes" id="UP000193685"/>
    </source>
</evidence>
<comment type="cofactor">
    <cofactor evidence="1">
        <name>Mn(2+)</name>
        <dbReference type="ChEBI" id="CHEBI:29035"/>
    </cofactor>
</comment>
<dbReference type="Pfam" id="PF00293">
    <property type="entry name" value="NUDIX"/>
    <property type="match status" value="1"/>
</dbReference>
<comment type="subcellular location">
    <subcellularLocation>
        <location evidence="2">Cytoplasm</location>
    </subcellularLocation>
</comment>
<keyword evidence="12" id="KW-1185">Reference proteome</keyword>
<evidence type="ECO:0000256" key="3">
    <source>
        <dbReference type="ARBA" id="ARBA00005279"/>
    </source>
</evidence>
<dbReference type="GO" id="GO:0000184">
    <property type="term" value="P:nuclear-transcribed mRNA catabolic process, nonsense-mediated decay"/>
    <property type="evidence" value="ECO:0007669"/>
    <property type="project" value="InterPro"/>
</dbReference>
<evidence type="ECO:0000256" key="6">
    <source>
        <dbReference type="ARBA" id="ARBA00022801"/>
    </source>
</evidence>
<dbReference type="InterPro" id="IPR020084">
    <property type="entry name" value="NUDIX_hydrolase_CS"/>
</dbReference>
<reference evidence="11 12" key="1">
    <citation type="submission" date="2016-07" db="EMBL/GenBank/DDBJ databases">
        <title>Pervasive Adenine N6-methylation of Active Genes in Fungi.</title>
        <authorList>
            <consortium name="DOE Joint Genome Institute"/>
            <person name="Mondo S.J."/>
            <person name="Dannebaum R.O."/>
            <person name="Kuo R.C."/>
            <person name="Labutti K."/>
            <person name="Haridas S."/>
            <person name="Kuo A."/>
            <person name="Salamov A."/>
            <person name="Ahrendt S.R."/>
            <person name="Lipzen A."/>
            <person name="Sullivan W."/>
            <person name="Andreopoulos W.B."/>
            <person name="Clum A."/>
            <person name="Lindquist E."/>
            <person name="Daum C."/>
            <person name="Ramamoorthy G.K."/>
            <person name="Gryganskyi A."/>
            <person name="Culley D."/>
            <person name="Magnuson J.K."/>
            <person name="James T.Y."/>
            <person name="O'Malley M.A."/>
            <person name="Stajich J.E."/>
            <person name="Spatafora J.W."/>
            <person name="Visel A."/>
            <person name="Grigoriev I.V."/>
        </authorList>
    </citation>
    <scope>NUCLEOTIDE SEQUENCE [LARGE SCALE GENOMIC DNA]</scope>
    <source>
        <strain evidence="11 12">12-1054</strain>
    </source>
</reference>
<dbReference type="GO" id="GO:0000932">
    <property type="term" value="C:P-body"/>
    <property type="evidence" value="ECO:0007669"/>
    <property type="project" value="TreeGrafter"/>
</dbReference>
<feature type="region of interest" description="Disordered" evidence="9">
    <location>
        <begin position="499"/>
        <end position="518"/>
    </location>
</feature>
<dbReference type="InterPro" id="IPR000086">
    <property type="entry name" value="NUDIX_hydrolase_dom"/>
</dbReference>
<accession>A0A1Y2FQ85</accession>
<feature type="compositionally biased region" description="Polar residues" evidence="9">
    <location>
        <begin position="672"/>
        <end position="683"/>
    </location>
</feature>
<keyword evidence="6" id="KW-0378">Hydrolase</keyword>
<dbReference type="CDD" id="cd03672">
    <property type="entry name" value="NUDIX_Dcp2p_Nudt20"/>
    <property type="match status" value="1"/>
</dbReference>
<dbReference type="SUPFAM" id="SSF140586">
    <property type="entry name" value="Dcp2 domain-like"/>
    <property type="match status" value="1"/>
</dbReference>
<dbReference type="InterPro" id="IPR036189">
    <property type="entry name" value="DCP2_BoxA_sf"/>
</dbReference>
<dbReference type="EMBL" id="MCFI01000003">
    <property type="protein sequence ID" value="ORY86161.1"/>
    <property type="molecule type" value="Genomic_DNA"/>
</dbReference>
<dbReference type="PROSITE" id="PS00893">
    <property type="entry name" value="NUDIX_BOX"/>
    <property type="match status" value="1"/>
</dbReference>
<feature type="compositionally biased region" description="Low complexity" evidence="9">
    <location>
        <begin position="738"/>
        <end position="766"/>
    </location>
</feature>
<comment type="caution">
    <text evidence="11">The sequence shown here is derived from an EMBL/GenBank/DDBJ whole genome shotgun (WGS) entry which is preliminary data.</text>
</comment>
<dbReference type="Gene3D" id="1.10.10.1050">
    <property type="entry name" value="Dcp2, box A domain"/>
    <property type="match status" value="1"/>
</dbReference>
<dbReference type="Pfam" id="PF05026">
    <property type="entry name" value="DCP2"/>
    <property type="match status" value="1"/>
</dbReference>
<dbReference type="STRING" id="56484.A0A1Y2FQ85"/>
<proteinExistence type="inferred from homology"/>
<evidence type="ECO:0000256" key="5">
    <source>
        <dbReference type="ARBA" id="ARBA00022723"/>
    </source>
</evidence>
<keyword evidence="7" id="KW-0694">RNA-binding</keyword>
<dbReference type="Proteomes" id="UP000193685">
    <property type="component" value="Unassembled WGS sequence"/>
</dbReference>
<feature type="compositionally biased region" description="Polar residues" evidence="9">
    <location>
        <begin position="618"/>
        <end position="643"/>
    </location>
</feature>
<evidence type="ECO:0000256" key="1">
    <source>
        <dbReference type="ARBA" id="ARBA00001936"/>
    </source>
</evidence>
<feature type="region of interest" description="Disordered" evidence="9">
    <location>
        <begin position="671"/>
        <end position="691"/>
    </location>
</feature>
<evidence type="ECO:0000256" key="8">
    <source>
        <dbReference type="ARBA" id="ARBA00023211"/>
    </source>
</evidence>
<evidence type="ECO:0000313" key="11">
    <source>
        <dbReference type="EMBL" id="ORY86161.1"/>
    </source>
</evidence>
<dbReference type="InterPro" id="IPR044099">
    <property type="entry name" value="Dcp2_NUDIX"/>
</dbReference>
<organism evidence="11 12">
    <name type="scientific">Protomyces lactucae-debilis</name>
    <dbReference type="NCBI Taxonomy" id="2754530"/>
    <lineage>
        <taxon>Eukaryota</taxon>
        <taxon>Fungi</taxon>
        <taxon>Dikarya</taxon>
        <taxon>Ascomycota</taxon>
        <taxon>Taphrinomycotina</taxon>
        <taxon>Taphrinomycetes</taxon>
        <taxon>Taphrinales</taxon>
        <taxon>Protomycetaceae</taxon>
        <taxon>Protomyces</taxon>
    </lineage>
</organism>
<feature type="compositionally biased region" description="Polar residues" evidence="9">
    <location>
        <begin position="505"/>
        <end position="518"/>
    </location>
</feature>
<feature type="domain" description="Nudix hydrolase" evidence="10">
    <location>
        <begin position="96"/>
        <end position="230"/>
    </location>
</feature>
<dbReference type="GO" id="GO:0003723">
    <property type="term" value="F:RNA binding"/>
    <property type="evidence" value="ECO:0007669"/>
    <property type="project" value="UniProtKB-KW"/>
</dbReference>
<evidence type="ECO:0000256" key="4">
    <source>
        <dbReference type="ARBA" id="ARBA00022490"/>
    </source>
</evidence>
<dbReference type="PROSITE" id="PS51462">
    <property type="entry name" value="NUDIX"/>
    <property type="match status" value="1"/>
</dbReference>
<keyword evidence="5" id="KW-0479">Metal-binding</keyword>
<feature type="region of interest" description="Disordered" evidence="9">
    <location>
        <begin position="462"/>
        <end position="484"/>
    </location>
</feature>
<keyword evidence="8" id="KW-0464">Manganese</keyword>
<gene>
    <name evidence="11" type="ORF">BCR37DRAFT_376709</name>
</gene>
<dbReference type="GO" id="GO:0140933">
    <property type="term" value="F:5'-(N(7)-methylguanosine 5'-triphospho)-[mRNA] hydrolase activity"/>
    <property type="evidence" value="ECO:0007669"/>
    <property type="project" value="InterPro"/>
</dbReference>
<dbReference type="AlphaFoldDB" id="A0A1Y2FQ85"/>
<dbReference type="RefSeq" id="XP_040727343.1">
    <property type="nucleotide sequence ID" value="XM_040868658.1"/>
</dbReference>
<protein>
    <submittedName>
        <fullName evidence="11">Dcp2, box A domain-domain-containing protein</fullName>
    </submittedName>
</protein>
<dbReference type="PANTHER" id="PTHR23114">
    <property type="entry name" value="M7GPPPN-MRNA HYDROLASE"/>
    <property type="match status" value="1"/>
</dbReference>
<dbReference type="SMART" id="SM01125">
    <property type="entry name" value="DCP2"/>
    <property type="match status" value="1"/>
</dbReference>